<dbReference type="AlphaFoldDB" id="A6HRS4"/>
<accession>A6HRS4</accession>
<organism evidence="1 2">
    <name type="scientific">Rattus norvegicus</name>
    <name type="common">Rat</name>
    <dbReference type="NCBI Taxonomy" id="10116"/>
    <lineage>
        <taxon>Eukaryota</taxon>
        <taxon>Metazoa</taxon>
        <taxon>Chordata</taxon>
        <taxon>Craniata</taxon>
        <taxon>Vertebrata</taxon>
        <taxon>Euteleostomi</taxon>
        <taxon>Mammalia</taxon>
        <taxon>Eutheria</taxon>
        <taxon>Euarchontoglires</taxon>
        <taxon>Glires</taxon>
        <taxon>Rodentia</taxon>
        <taxon>Myomorpha</taxon>
        <taxon>Muroidea</taxon>
        <taxon>Muridae</taxon>
        <taxon>Murinae</taxon>
        <taxon>Rattus</taxon>
    </lineage>
</organism>
<evidence type="ECO:0000313" key="2">
    <source>
        <dbReference type="Proteomes" id="UP000234681"/>
    </source>
</evidence>
<sequence>MSMRGAGQSRKVASATCGHVMWTSDHTSRQGRNAWLCTSQRRPRTSLSQAVSAHAPTNPSTVESVLTIGVASPTSLRPSVLISSVQRGRVSLGRSYGLMLASAT</sequence>
<name>A6HRS4_RAT</name>
<protein>
    <submittedName>
        <fullName evidence="1">WNT1 inducible signaling pathway protein 1, isoform CRA_b</fullName>
    </submittedName>
</protein>
<evidence type="ECO:0000313" key="1">
    <source>
        <dbReference type="EMBL" id="EDM16149.1"/>
    </source>
</evidence>
<reference evidence="1 2" key="1">
    <citation type="submission" date="2005-09" db="EMBL/GenBank/DDBJ databases">
        <authorList>
            <person name="Mural R.J."/>
            <person name="Li P.W."/>
            <person name="Adams M.D."/>
            <person name="Amanatides P.G."/>
            <person name="Baden-Tillson H."/>
            <person name="Barnstead M."/>
            <person name="Chin S.H."/>
            <person name="Dew I."/>
            <person name="Evans C.A."/>
            <person name="Ferriera S."/>
            <person name="Flanigan M."/>
            <person name="Fosler C."/>
            <person name="Glodek A."/>
            <person name="Gu Z."/>
            <person name="Holt R.A."/>
            <person name="Jennings D."/>
            <person name="Kraft C.L."/>
            <person name="Lu F."/>
            <person name="Nguyen T."/>
            <person name="Nusskern D.R."/>
            <person name="Pfannkoch C.M."/>
            <person name="Sitter C."/>
            <person name="Sutton G.G."/>
            <person name="Venter J.C."/>
            <person name="Wang Z."/>
            <person name="Woodage T."/>
            <person name="Zheng X.H."/>
            <person name="Zhong F."/>
        </authorList>
    </citation>
    <scope>NUCLEOTIDE SEQUENCE [LARGE SCALE GENOMIC DNA]</scope>
    <source>
        <strain>BN</strain>
        <strain evidence="2">Sprague-Dawley</strain>
    </source>
</reference>
<dbReference type="EMBL" id="CH473950">
    <property type="protein sequence ID" value="EDM16149.1"/>
    <property type="molecule type" value="Genomic_DNA"/>
</dbReference>
<proteinExistence type="predicted"/>
<gene>
    <name evidence="1" type="primary">Wisp1</name>
    <name evidence="1" type="ORF">rCG_59956</name>
</gene>
<dbReference type="Proteomes" id="UP000234681">
    <property type="component" value="Chromosome 7"/>
</dbReference>